<dbReference type="SUPFAM" id="SSF55816">
    <property type="entry name" value="5'-nucleotidase (syn. UDP-sugar hydrolase), C-terminal domain"/>
    <property type="match status" value="1"/>
</dbReference>
<dbReference type="InterPro" id="IPR006179">
    <property type="entry name" value="5_nucleotidase/apyrase"/>
</dbReference>
<dbReference type="InterPro" id="IPR008334">
    <property type="entry name" value="5'-Nucleotdase_C"/>
</dbReference>
<name>A0A090QMP8_9GAMM</name>
<gene>
    <name evidence="2" type="ORF">JCM19237_6377</name>
</gene>
<dbReference type="Gene3D" id="3.90.780.10">
    <property type="entry name" value="5'-Nucleotidase, C-terminal domain"/>
    <property type="match status" value="1"/>
</dbReference>
<dbReference type="GO" id="GO:0008253">
    <property type="term" value="F:5'-nucleotidase activity"/>
    <property type="evidence" value="ECO:0007669"/>
    <property type="project" value="UniProtKB-EC"/>
</dbReference>
<comment type="caution">
    <text evidence="2">The sequence shown here is derived from an EMBL/GenBank/DDBJ whole genome shotgun (WGS) entry which is preliminary data.</text>
</comment>
<dbReference type="GO" id="GO:0008768">
    <property type="term" value="F:UDP-sugar diphosphatase activity"/>
    <property type="evidence" value="ECO:0007669"/>
    <property type="project" value="TreeGrafter"/>
</dbReference>
<dbReference type="PANTHER" id="PTHR11575">
    <property type="entry name" value="5'-NUCLEOTIDASE-RELATED"/>
    <property type="match status" value="1"/>
</dbReference>
<feature type="domain" description="5'-Nucleotidase C-terminal" evidence="1">
    <location>
        <begin position="20"/>
        <end position="152"/>
    </location>
</feature>
<sequence length="213" mass="23363">MPYSAEGQYYWANTPAVQALTGMKVDFSLIGAGGIRKNIEAGEYREGNIALELIPFSNFMSVVPVKGSVIKELLESTVNATLPEGAHAGKFPYGGHIRYQFTETAKNKSGKLDFVEVMTGTKEKPVWTPLDMNKTYNVAINNYNATGNDGWTPLFNAQKKDSGRVDLAFVDEKLTAFPVKKSTALTANTKCVTKVPPLTVKRTTPVVTPMHRQ</sequence>
<accession>A0A090QMP8</accession>
<dbReference type="Proteomes" id="UP000029227">
    <property type="component" value="Unassembled WGS sequence"/>
</dbReference>
<dbReference type="EC" id="3.1.3.5" evidence="2"/>
<protein>
    <submittedName>
        <fullName evidence="2">5'-nucleotidase</fullName>
        <ecNumber evidence="2">3.1.3.5</ecNumber>
    </submittedName>
</protein>
<dbReference type="InterPro" id="IPR036907">
    <property type="entry name" value="5'-Nucleotdase_C_sf"/>
</dbReference>
<keyword evidence="2" id="KW-0378">Hydrolase</keyword>
<dbReference type="PRINTS" id="PR01607">
    <property type="entry name" value="APYRASEFAMLY"/>
</dbReference>
<evidence type="ECO:0000313" key="3">
    <source>
        <dbReference type="Proteomes" id="UP000029227"/>
    </source>
</evidence>
<dbReference type="Pfam" id="PF02872">
    <property type="entry name" value="5_nucleotid_C"/>
    <property type="match status" value="1"/>
</dbReference>
<dbReference type="GO" id="GO:0030288">
    <property type="term" value="C:outer membrane-bounded periplasmic space"/>
    <property type="evidence" value="ECO:0007669"/>
    <property type="project" value="TreeGrafter"/>
</dbReference>
<dbReference type="GO" id="GO:0009166">
    <property type="term" value="P:nucleotide catabolic process"/>
    <property type="evidence" value="ECO:0007669"/>
    <property type="project" value="InterPro"/>
</dbReference>
<dbReference type="STRING" id="754436.JCM19237_6377"/>
<evidence type="ECO:0000313" key="2">
    <source>
        <dbReference type="EMBL" id="GAL03483.1"/>
    </source>
</evidence>
<dbReference type="EMBL" id="BBMN01000002">
    <property type="protein sequence ID" value="GAL03483.1"/>
    <property type="molecule type" value="Genomic_DNA"/>
</dbReference>
<organism evidence="2 3">
    <name type="scientific">Photobacterium aphoticum</name>
    <dbReference type="NCBI Taxonomy" id="754436"/>
    <lineage>
        <taxon>Bacteria</taxon>
        <taxon>Pseudomonadati</taxon>
        <taxon>Pseudomonadota</taxon>
        <taxon>Gammaproteobacteria</taxon>
        <taxon>Vibrionales</taxon>
        <taxon>Vibrionaceae</taxon>
        <taxon>Photobacterium</taxon>
    </lineage>
</organism>
<dbReference type="eggNOG" id="COG0737">
    <property type="taxonomic scope" value="Bacteria"/>
</dbReference>
<dbReference type="AlphaFoldDB" id="A0A090QMP8"/>
<reference evidence="2 3" key="1">
    <citation type="journal article" date="2014" name="Genome Announc.">
        <title>Draft Genome Sequences of Two Vibrionaceae Species, Vibrio ponticus C121 and Photobacterium aphoticum C119, Isolated as Coral Reef Microbiota.</title>
        <authorList>
            <person name="Al-saari N."/>
            <person name="Meirelles P.M."/>
            <person name="Mino S."/>
            <person name="Suda W."/>
            <person name="Oshima K."/>
            <person name="Hattori M."/>
            <person name="Ohkuma M."/>
            <person name="Thompson F.L."/>
            <person name="Gomez-Gil B."/>
            <person name="Sawabe T."/>
            <person name="Sawabe T."/>
        </authorList>
    </citation>
    <scope>NUCLEOTIDE SEQUENCE [LARGE SCALE GENOMIC DNA]</scope>
    <source>
        <strain evidence="2 3">JCM 19237</strain>
    </source>
</reference>
<proteinExistence type="predicted"/>
<evidence type="ECO:0000259" key="1">
    <source>
        <dbReference type="Pfam" id="PF02872"/>
    </source>
</evidence>
<dbReference type="PANTHER" id="PTHR11575:SF24">
    <property type="entry name" value="5'-NUCLEOTIDASE"/>
    <property type="match status" value="1"/>
</dbReference>